<organism evidence="1 2">
    <name type="scientific">Hankyongella ginsenosidimutans</name>
    <dbReference type="NCBI Taxonomy" id="1763828"/>
    <lineage>
        <taxon>Bacteria</taxon>
        <taxon>Pseudomonadati</taxon>
        <taxon>Pseudomonadota</taxon>
        <taxon>Alphaproteobacteria</taxon>
        <taxon>Sphingomonadales</taxon>
        <taxon>Sphingomonadaceae</taxon>
        <taxon>Hankyongella</taxon>
    </lineage>
</organism>
<dbReference type="AlphaFoldDB" id="A0A4D7BYW0"/>
<evidence type="ECO:0000313" key="1">
    <source>
        <dbReference type="EMBL" id="QCI78704.1"/>
    </source>
</evidence>
<keyword evidence="2" id="KW-1185">Reference proteome</keyword>
<dbReference type="RefSeq" id="WP_222873467.1">
    <property type="nucleotide sequence ID" value="NZ_CP039704.1"/>
</dbReference>
<dbReference type="EMBL" id="CP039704">
    <property type="protein sequence ID" value="QCI78704.1"/>
    <property type="molecule type" value="Genomic_DNA"/>
</dbReference>
<name>A0A4D7BYW0_9SPHN</name>
<dbReference type="Gene3D" id="3.40.50.2000">
    <property type="entry name" value="Glycogen Phosphorylase B"/>
    <property type="match status" value="1"/>
</dbReference>
<evidence type="ECO:0000313" key="2">
    <source>
        <dbReference type="Proteomes" id="UP000298714"/>
    </source>
</evidence>
<sequence>MMSLLRLCSGDPLAAAVPYLHAEPARVAAWRARIGAHGFKVGIAWQGSTGAIDKGRSFPVAQFAPLCALPGVRLIALQKGQGLEQLAHLPAGMMIERLGEDFDAGPDAFLDTAAAMQALDLVVTSDTAVAHLAGATGMPVWLALKLSPDWRWGMEGAQTLWYPTMRLFRQTRHGDWTGVFREMAAVLPVYMQERTTP</sequence>
<dbReference type="SUPFAM" id="SSF53756">
    <property type="entry name" value="UDP-Glycosyltransferase/glycogen phosphorylase"/>
    <property type="match status" value="1"/>
</dbReference>
<keyword evidence="1" id="KW-0808">Transferase</keyword>
<dbReference type="Proteomes" id="UP000298714">
    <property type="component" value="Chromosome"/>
</dbReference>
<protein>
    <submittedName>
        <fullName evidence="1">Glycosyltransferase family 9 protein</fullName>
    </submittedName>
</protein>
<reference evidence="2" key="1">
    <citation type="submission" date="2019-04" db="EMBL/GenBank/DDBJ databases">
        <title>Complete genome sequence of Sphingomonas sp. W1-2-3.</title>
        <authorList>
            <person name="Im W.T."/>
        </authorList>
    </citation>
    <scope>NUCLEOTIDE SEQUENCE [LARGE SCALE GENOMIC DNA]</scope>
    <source>
        <strain evidence="2">W1-2-3</strain>
    </source>
</reference>
<gene>
    <name evidence="1" type="ORF">E6W36_00860</name>
</gene>
<dbReference type="GO" id="GO:0016740">
    <property type="term" value="F:transferase activity"/>
    <property type="evidence" value="ECO:0007669"/>
    <property type="project" value="UniProtKB-KW"/>
</dbReference>
<proteinExistence type="predicted"/>
<accession>A0A4D7BYW0</accession>
<dbReference type="KEGG" id="hgn:E6W36_00860"/>